<name>M3D5Y8_SPHMS</name>
<dbReference type="RefSeq" id="XP_016761410.1">
    <property type="nucleotide sequence ID" value="XM_016901247.1"/>
</dbReference>
<dbReference type="HOGENOM" id="CLU_2086296_0_0_1"/>
<dbReference type="GeneID" id="27898384"/>
<sequence>MVLTSGISYHVFSAAQSLSQHRRQNGDESTNGVIASTSHCFDHHLYACCYDVVDGGPGLQSDHDDDDEADGDDHDCDVYHDSFDPDGLCPRNGYNQTDDFSASPHLAVDEGMWKFFE</sequence>
<dbReference type="Proteomes" id="UP000016931">
    <property type="component" value="Unassembled WGS sequence"/>
</dbReference>
<protein>
    <submittedName>
        <fullName evidence="1">Uncharacterized protein</fullName>
    </submittedName>
</protein>
<reference evidence="1 2" key="1">
    <citation type="journal article" date="2012" name="PLoS Pathog.">
        <title>Diverse lifestyles and strategies of plant pathogenesis encoded in the genomes of eighteen Dothideomycetes fungi.</title>
        <authorList>
            <person name="Ohm R.A."/>
            <person name="Feau N."/>
            <person name="Henrissat B."/>
            <person name="Schoch C.L."/>
            <person name="Horwitz B.A."/>
            <person name="Barry K.W."/>
            <person name="Condon B.J."/>
            <person name="Copeland A.C."/>
            <person name="Dhillon B."/>
            <person name="Glaser F."/>
            <person name="Hesse C.N."/>
            <person name="Kosti I."/>
            <person name="LaButti K."/>
            <person name="Lindquist E.A."/>
            <person name="Lucas S."/>
            <person name="Salamov A.A."/>
            <person name="Bradshaw R.E."/>
            <person name="Ciuffetti L."/>
            <person name="Hamelin R.C."/>
            <person name="Kema G.H.J."/>
            <person name="Lawrence C."/>
            <person name="Scott J.A."/>
            <person name="Spatafora J.W."/>
            <person name="Turgeon B.G."/>
            <person name="de Wit P.J.G.M."/>
            <person name="Zhong S."/>
            <person name="Goodwin S.B."/>
            <person name="Grigoriev I.V."/>
        </authorList>
    </citation>
    <scope>NUCLEOTIDE SEQUENCE [LARGE SCALE GENOMIC DNA]</scope>
    <source>
        <strain evidence="1 2">SO2202</strain>
    </source>
</reference>
<gene>
    <name evidence="1" type="ORF">SEPMUDRAFT_116341</name>
</gene>
<dbReference type="EMBL" id="KB456263">
    <property type="protein sequence ID" value="EMF13289.1"/>
    <property type="molecule type" value="Genomic_DNA"/>
</dbReference>
<proteinExistence type="predicted"/>
<evidence type="ECO:0000313" key="1">
    <source>
        <dbReference type="EMBL" id="EMF13289.1"/>
    </source>
</evidence>
<accession>M3D5Y8</accession>
<dbReference type="AlphaFoldDB" id="M3D5Y8"/>
<organism evidence="1 2">
    <name type="scientific">Sphaerulina musiva (strain SO2202)</name>
    <name type="common">Poplar stem canker fungus</name>
    <name type="synonym">Septoria musiva</name>
    <dbReference type="NCBI Taxonomy" id="692275"/>
    <lineage>
        <taxon>Eukaryota</taxon>
        <taxon>Fungi</taxon>
        <taxon>Dikarya</taxon>
        <taxon>Ascomycota</taxon>
        <taxon>Pezizomycotina</taxon>
        <taxon>Dothideomycetes</taxon>
        <taxon>Dothideomycetidae</taxon>
        <taxon>Mycosphaerellales</taxon>
        <taxon>Mycosphaerellaceae</taxon>
        <taxon>Sphaerulina</taxon>
    </lineage>
</organism>
<keyword evidence="2" id="KW-1185">Reference proteome</keyword>
<evidence type="ECO:0000313" key="2">
    <source>
        <dbReference type="Proteomes" id="UP000016931"/>
    </source>
</evidence>